<organism evidence="4 5">
    <name type="scientific">Rheinheimera riviphila</name>
    <dbReference type="NCBI Taxonomy" id="1834037"/>
    <lineage>
        <taxon>Bacteria</taxon>
        <taxon>Pseudomonadati</taxon>
        <taxon>Pseudomonadota</taxon>
        <taxon>Gammaproteobacteria</taxon>
        <taxon>Chromatiales</taxon>
        <taxon>Chromatiaceae</taxon>
        <taxon>Rheinheimera</taxon>
    </lineage>
</organism>
<dbReference type="NCBIfam" id="TIGR02447">
    <property type="entry name" value="yiiD_Cterm"/>
    <property type="match status" value="1"/>
</dbReference>
<dbReference type="RefSeq" id="WP_127698298.1">
    <property type="nucleotide sequence ID" value="NZ_SACS01000005.1"/>
</dbReference>
<dbReference type="InterPro" id="IPR012660">
    <property type="entry name" value="YiiD_C"/>
</dbReference>
<dbReference type="InterPro" id="IPR050832">
    <property type="entry name" value="Bact_Acetyltransf"/>
</dbReference>
<evidence type="ECO:0000256" key="1">
    <source>
        <dbReference type="ARBA" id="ARBA00022679"/>
    </source>
</evidence>
<feature type="domain" description="N-acetyltransferase" evidence="3">
    <location>
        <begin position="4"/>
        <end position="145"/>
    </location>
</feature>
<dbReference type="Proteomes" id="UP000283077">
    <property type="component" value="Unassembled WGS sequence"/>
</dbReference>
<dbReference type="SUPFAM" id="SSF54637">
    <property type="entry name" value="Thioesterase/thiol ester dehydrase-isomerase"/>
    <property type="match status" value="1"/>
</dbReference>
<protein>
    <submittedName>
        <fullName evidence="4">GNAT family N-acetyltransferase</fullName>
    </submittedName>
</protein>
<dbReference type="PROSITE" id="PS51186">
    <property type="entry name" value="GNAT"/>
    <property type="match status" value="1"/>
</dbReference>
<dbReference type="PANTHER" id="PTHR43877">
    <property type="entry name" value="AMINOALKYLPHOSPHONATE N-ACETYLTRANSFERASE-RELATED-RELATED"/>
    <property type="match status" value="1"/>
</dbReference>
<dbReference type="Gene3D" id="3.10.129.10">
    <property type="entry name" value="Hotdog Thioesterase"/>
    <property type="match status" value="1"/>
</dbReference>
<dbReference type="SUPFAM" id="SSF55729">
    <property type="entry name" value="Acyl-CoA N-acyltransferases (Nat)"/>
    <property type="match status" value="1"/>
</dbReference>
<dbReference type="InterPro" id="IPR029069">
    <property type="entry name" value="HotDog_dom_sf"/>
</dbReference>
<name>A0A437R0L3_9GAMM</name>
<dbReference type="Gene3D" id="3.40.630.30">
    <property type="match status" value="1"/>
</dbReference>
<dbReference type="InterPro" id="IPR016181">
    <property type="entry name" value="Acyl_CoA_acyltransferase"/>
</dbReference>
<keyword evidence="5" id="KW-1185">Reference proteome</keyword>
<dbReference type="CDD" id="cd04301">
    <property type="entry name" value="NAT_SF"/>
    <property type="match status" value="1"/>
</dbReference>
<reference evidence="4 5" key="1">
    <citation type="submission" date="2019-01" db="EMBL/GenBank/DDBJ databases">
        <authorList>
            <person name="Chen W.-M."/>
        </authorList>
    </citation>
    <scope>NUCLEOTIDE SEQUENCE [LARGE SCALE GENOMIC DNA]</scope>
    <source>
        <strain evidence="4 5">KYPC3</strain>
    </source>
</reference>
<keyword evidence="2" id="KW-0012">Acyltransferase</keyword>
<dbReference type="GO" id="GO:0016747">
    <property type="term" value="F:acyltransferase activity, transferring groups other than amino-acyl groups"/>
    <property type="evidence" value="ECO:0007669"/>
    <property type="project" value="InterPro"/>
</dbReference>
<dbReference type="Pfam" id="PF09500">
    <property type="entry name" value="YiiD_C"/>
    <property type="match status" value="1"/>
</dbReference>
<accession>A0A437R0L3</accession>
<gene>
    <name evidence="4" type="ORF">EOE67_06895</name>
</gene>
<dbReference type="Pfam" id="PF00583">
    <property type="entry name" value="Acetyltransf_1"/>
    <property type="match status" value="1"/>
</dbReference>
<evidence type="ECO:0000256" key="2">
    <source>
        <dbReference type="ARBA" id="ARBA00023315"/>
    </source>
</evidence>
<evidence type="ECO:0000313" key="4">
    <source>
        <dbReference type="EMBL" id="RVU40315.1"/>
    </source>
</evidence>
<evidence type="ECO:0000259" key="3">
    <source>
        <dbReference type="PROSITE" id="PS51186"/>
    </source>
</evidence>
<dbReference type="AlphaFoldDB" id="A0A437R0L3"/>
<proteinExistence type="predicted"/>
<evidence type="ECO:0000313" key="5">
    <source>
        <dbReference type="Proteomes" id="UP000283077"/>
    </source>
</evidence>
<dbReference type="InterPro" id="IPR000182">
    <property type="entry name" value="GNAT_dom"/>
</dbReference>
<dbReference type="EMBL" id="SACS01000005">
    <property type="protein sequence ID" value="RVU40315.1"/>
    <property type="molecule type" value="Genomic_DNA"/>
</dbReference>
<dbReference type="OrthoDB" id="4305330at2"/>
<keyword evidence="1 4" id="KW-0808">Transferase</keyword>
<comment type="caution">
    <text evidence="4">The sequence shown here is derived from an EMBL/GenBank/DDBJ whole genome shotgun (WGS) entry which is preliminary data.</text>
</comment>
<sequence length="306" mass="33859">MKWQLITPSTEAQWQGYYQLRYQVLRAPWQQPPGSERDELEAEAQHRMIVDAAGEVLAVGRLHLVDADTAQVRYMAVAEAARGTGLGAVMLQALEEQAVIIGAKRVILNARDSAVVFYKKSGYQLGAEQSPLFGIAHWQMHKALYLAGSAAERQSWVQALTLTWQQGIPLSEFMQLQVQSFDGHQLQCKAPLAPNKNPHQTMFAGSIYSMATLTGWGMVFLQMKALGLQGDIVLADAQIRYLAPLQQTPSAKVDLLQLKGDLTPLARGLKVRQHLKVQIMDGDNQVAEFEGRFVVLPLQPAQGHGH</sequence>